<dbReference type="EMBL" id="KZ989599">
    <property type="protein sequence ID" value="RKP25835.1"/>
    <property type="molecule type" value="Genomic_DNA"/>
</dbReference>
<comment type="similarity">
    <text evidence="1">Belongs to the ACBP family.</text>
</comment>
<evidence type="ECO:0000256" key="1">
    <source>
        <dbReference type="ARBA" id="ARBA00005567"/>
    </source>
</evidence>
<keyword evidence="5" id="KW-1185">Reference proteome</keyword>
<keyword evidence="2" id="KW-0446">Lipid-binding</keyword>
<evidence type="ECO:0000259" key="3">
    <source>
        <dbReference type="PROSITE" id="PS51228"/>
    </source>
</evidence>
<dbReference type="PANTHER" id="PTHR23310:SF62">
    <property type="entry name" value="ACYL-COA BINDING PROTEIN 1, ISOFORM A"/>
    <property type="match status" value="1"/>
</dbReference>
<dbReference type="Proteomes" id="UP000278143">
    <property type="component" value="Unassembled WGS sequence"/>
</dbReference>
<evidence type="ECO:0000256" key="2">
    <source>
        <dbReference type="ARBA" id="ARBA00023121"/>
    </source>
</evidence>
<evidence type="ECO:0000313" key="5">
    <source>
        <dbReference type="Proteomes" id="UP000278143"/>
    </source>
</evidence>
<sequence>MAEATGNEAFIKASQDVLTFESANTNEAKLKLYGLFKQATVGDNDTAKPSMFNLVAKSKWEAWAANKDMSKEEAQQKYIDYVEELRSKN</sequence>
<dbReference type="PRINTS" id="PR00689">
    <property type="entry name" value="ACOABINDINGP"/>
</dbReference>
<proteinExistence type="inferred from homology"/>
<dbReference type="InterPro" id="IPR014352">
    <property type="entry name" value="FERM/acyl-CoA-bd_prot_sf"/>
</dbReference>
<gene>
    <name evidence="4" type="ORF">SYNPS1DRAFT_15086</name>
</gene>
<name>A0A4P9Z0P0_9FUNG</name>
<dbReference type="AlphaFoldDB" id="A0A4P9Z0P0"/>
<reference evidence="5" key="1">
    <citation type="journal article" date="2018" name="Nat. Microbiol.">
        <title>Leveraging single-cell genomics to expand the fungal tree of life.</title>
        <authorList>
            <person name="Ahrendt S.R."/>
            <person name="Quandt C.A."/>
            <person name="Ciobanu D."/>
            <person name="Clum A."/>
            <person name="Salamov A."/>
            <person name="Andreopoulos B."/>
            <person name="Cheng J.F."/>
            <person name="Woyke T."/>
            <person name="Pelin A."/>
            <person name="Henrissat B."/>
            <person name="Reynolds N.K."/>
            <person name="Benny G.L."/>
            <person name="Smith M.E."/>
            <person name="James T.Y."/>
            <person name="Grigoriev I.V."/>
        </authorList>
    </citation>
    <scope>NUCLEOTIDE SEQUENCE [LARGE SCALE GENOMIC DNA]</scope>
    <source>
        <strain evidence="5">Benny S71-1</strain>
    </source>
</reference>
<dbReference type="PROSITE" id="PS51228">
    <property type="entry name" value="ACB_2"/>
    <property type="match status" value="1"/>
</dbReference>
<feature type="domain" description="ACB" evidence="3">
    <location>
        <begin position="1"/>
        <end position="89"/>
    </location>
</feature>
<dbReference type="SUPFAM" id="SSF47027">
    <property type="entry name" value="Acyl-CoA binding protein"/>
    <property type="match status" value="1"/>
</dbReference>
<accession>A0A4P9Z0P0</accession>
<organism evidence="4 5">
    <name type="scientific">Syncephalis pseudoplumigaleata</name>
    <dbReference type="NCBI Taxonomy" id="1712513"/>
    <lineage>
        <taxon>Eukaryota</taxon>
        <taxon>Fungi</taxon>
        <taxon>Fungi incertae sedis</taxon>
        <taxon>Zoopagomycota</taxon>
        <taxon>Zoopagomycotina</taxon>
        <taxon>Zoopagomycetes</taxon>
        <taxon>Zoopagales</taxon>
        <taxon>Piptocephalidaceae</taxon>
        <taxon>Syncephalis</taxon>
    </lineage>
</organism>
<dbReference type="GO" id="GO:0006631">
    <property type="term" value="P:fatty acid metabolic process"/>
    <property type="evidence" value="ECO:0007669"/>
    <property type="project" value="TreeGrafter"/>
</dbReference>
<dbReference type="GO" id="GO:0000062">
    <property type="term" value="F:fatty-acyl-CoA binding"/>
    <property type="evidence" value="ECO:0007669"/>
    <property type="project" value="InterPro"/>
</dbReference>
<dbReference type="OrthoDB" id="346910at2759"/>
<dbReference type="InterPro" id="IPR035984">
    <property type="entry name" value="Acyl-CoA-binding_sf"/>
</dbReference>
<dbReference type="Pfam" id="PF00887">
    <property type="entry name" value="ACBP"/>
    <property type="match status" value="1"/>
</dbReference>
<dbReference type="PANTHER" id="PTHR23310">
    <property type="entry name" value="ACYL-COA-BINDING PROTEIN, ACBP"/>
    <property type="match status" value="1"/>
</dbReference>
<dbReference type="InterPro" id="IPR000582">
    <property type="entry name" value="Acyl-CoA-binding_protein"/>
</dbReference>
<protein>
    <submittedName>
        <fullName evidence="4">Acyl-CoA-binding protein-like protein</fullName>
    </submittedName>
</protein>
<evidence type="ECO:0000313" key="4">
    <source>
        <dbReference type="EMBL" id="RKP25835.1"/>
    </source>
</evidence>
<dbReference type="Gene3D" id="1.20.80.10">
    <property type="match status" value="1"/>
</dbReference>